<comment type="caution">
    <text evidence="1">The sequence shown here is derived from an EMBL/GenBank/DDBJ whole genome shotgun (WGS) entry which is preliminary data.</text>
</comment>
<dbReference type="RefSeq" id="WP_209462475.1">
    <property type="nucleotide sequence ID" value="NZ_CP110224.1"/>
</dbReference>
<accession>A0ABS4IG14</accession>
<dbReference type="Pfam" id="PF00106">
    <property type="entry name" value="adh_short"/>
    <property type="match status" value="1"/>
</dbReference>
<dbReference type="InterPro" id="IPR036291">
    <property type="entry name" value="NAD(P)-bd_dom_sf"/>
</dbReference>
<dbReference type="Gene3D" id="3.40.50.720">
    <property type="entry name" value="NAD(P)-binding Rossmann-like Domain"/>
    <property type="match status" value="1"/>
</dbReference>
<evidence type="ECO:0000313" key="2">
    <source>
        <dbReference type="Proteomes" id="UP001519345"/>
    </source>
</evidence>
<evidence type="ECO:0000313" key="1">
    <source>
        <dbReference type="EMBL" id="MBP1969276.1"/>
    </source>
</evidence>
<dbReference type="InterPro" id="IPR002347">
    <property type="entry name" value="SDR_fam"/>
</dbReference>
<gene>
    <name evidence="1" type="ORF">J2Z83_001380</name>
</gene>
<protein>
    <submittedName>
        <fullName evidence="1">NAD(P)-dependent dehydrogenase (Short-subunit alcohol dehydrogenase family)</fullName>
    </submittedName>
</protein>
<dbReference type="SUPFAM" id="SSF51735">
    <property type="entry name" value="NAD(P)-binding Rossmann-fold domains"/>
    <property type="match status" value="1"/>
</dbReference>
<reference evidence="1 2" key="1">
    <citation type="submission" date="2021-03" db="EMBL/GenBank/DDBJ databases">
        <title>Genomic Encyclopedia of Type Strains, Phase IV (KMG-IV): sequencing the most valuable type-strain genomes for metagenomic binning, comparative biology and taxonomic classification.</title>
        <authorList>
            <person name="Goeker M."/>
        </authorList>
    </citation>
    <scope>NUCLEOTIDE SEQUENCE [LARGE SCALE GENOMIC DNA]</scope>
    <source>
        <strain evidence="1 2">DSM 25609</strain>
    </source>
</reference>
<organism evidence="1 2">
    <name type="scientific">Virgibacillus natechei</name>
    <dbReference type="NCBI Taxonomy" id="1216297"/>
    <lineage>
        <taxon>Bacteria</taxon>
        <taxon>Bacillati</taxon>
        <taxon>Bacillota</taxon>
        <taxon>Bacilli</taxon>
        <taxon>Bacillales</taxon>
        <taxon>Bacillaceae</taxon>
        <taxon>Virgibacillus</taxon>
    </lineage>
</organism>
<proteinExistence type="predicted"/>
<dbReference type="Proteomes" id="UP001519345">
    <property type="component" value="Unassembled WGS sequence"/>
</dbReference>
<sequence length="54" mass="5924">MGRLDNKVVIITDAASGMGLAAVELFYNKGAKVVVTDIASKKFQRLVRIFIQLN</sequence>
<dbReference type="EMBL" id="JAGGKX010000005">
    <property type="protein sequence ID" value="MBP1969276.1"/>
    <property type="molecule type" value="Genomic_DNA"/>
</dbReference>
<keyword evidence="2" id="KW-1185">Reference proteome</keyword>
<name>A0ABS4IG14_9BACI</name>